<organism evidence="2 3">
    <name type="scientific">Halolamina salifodinae</name>
    <dbReference type="NCBI Taxonomy" id="1202767"/>
    <lineage>
        <taxon>Archaea</taxon>
        <taxon>Methanobacteriati</taxon>
        <taxon>Methanobacteriota</taxon>
        <taxon>Stenosarchaea group</taxon>
        <taxon>Halobacteria</taxon>
        <taxon>Halobacteriales</taxon>
        <taxon>Haloferacaceae</taxon>
    </lineage>
</organism>
<evidence type="ECO:0000313" key="3">
    <source>
        <dbReference type="Proteomes" id="UP000823736"/>
    </source>
</evidence>
<keyword evidence="1" id="KW-0472">Membrane</keyword>
<dbReference type="Pfam" id="PF24368">
    <property type="entry name" value="DUF7524"/>
    <property type="match status" value="1"/>
</dbReference>
<accession>A0A8T4GS09</accession>
<dbReference type="AlphaFoldDB" id="A0A8T4GS09"/>
<keyword evidence="1" id="KW-0812">Transmembrane</keyword>
<comment type="caution">
    <text evidence="2">The sequence shown here is derived from an EMBL/GenBank/DDBJ whole genome shotgun (WGS) entry which is preliminary data.</text>
</comment>
<dbReference type="EMBL" id="JAGGLC010000001">
    <property type="protein sequence ID" value="MBP1985639.1"/>
    <property type="molecule type" value="Genomic_DNA"/>
</dbReference>
<protein>
    <submittedName>
        <fullName evidence="2">Uncharacterized protein</fullName>
    </submittedName>
</protein>
<dbReference type="InterPro" id="IPR055946">
    <property type="entry name" value="DUF7524"/>
</dbReference>
<feature type="transmembrane region" description="Helical" evidence="1">
    <location>
        <begin position="161"/>
        <end position="181"/>
    </location>
</feature>
<reference evidence="2" key="1">
    <citation type="submission" date="2021-03" db="EMBL/GenBank/DDBJ databases">
        <title>Genomic Encyclopedia of Type Strains, Phase IV (KMG-IV): sequencing the most valuable type-strain genomes for metagenomic binning, comparative biology and taxonomic classification.</title>
        <authorList>
            <person name="Goeker M."/>
        </authorList>
    </citation>
    <scope>NUCLEOTIDE SEQUENCE</scope>
    <source>
        <strain evidence="2">DSM 26232</strain>
    </source>
</reference>
<sequence length="182" mass="18648">MSALSVHLNRGRPRGIDAPASFVADESFDVAIENHGDGSHVHVQLDEALSAVARIRDGDAFVGSGATGHVRVDTREVEEPVSGELTISVGYGAETTAVNVRVEPSEAEGYSLGVDVDERLAEPQPDPSIWPPDAETVGLLTLAVGALLAAAIVAVSIQSQIVVAAAALVALITVVGVVIALA</sequence>
<proteinExistence type="predicted"/>
<dbReference type="Proteomes" id="UP000823736">
    <property type="component" value="Unassembled WGS sequence"/>
</dbReference>
<evidence type="ECO:0000256" key="1">
    <source>
        <dbReference type="SAM" id="Phobius"/>
    </source>
</evidence>
<keyword evidence="1" id="KW-1133">Transmembrane helix</keyword>
<evidence type="ECO:0000313" key="2">
    <source>
        <dbReference type="EMBL" id="MBP1985639.1"/>
    </source>
</evidence>
<name>A0A8T4GS09_9EURY</name>
<feature type="transmembrane region" description="Helical" evidence="1">
    <location>
        <begin position="137"/>
        <end position="155"/>
    </location>
</feature>
<dbReference type="OrthoDB" id="282430at2157"/>
<gene>
    <name evidence="2" type="ORF">J2753_000112</name>
</gene>
<dbReference type="RefSeq" id="WP_209489415.1">
    <property type="nucleotide sequence ID" value="NZ_JAGGLC010000001.1"/>
</dbReference>
<keyword evidence="3" id="KW-1185">Reference proteome</keyword>